<dbReference type="PANTHER" id="PTHR30055:SF243">
    <property type="entry name" value="HTH-TYPE TRANSCRIPTIONAL REGULATOR RV1816"/>
    <property type="match status" value="1"/>
</dbReference>
<evidence type="ECO:0000256" key="1">
    <source>
        <dbReference type="ARBA" id="ARBA00023015"/>
    </source>
</evidence>
<gene>
    <name evidence="6" type="ORF">CCO02nite_12000</name>
</gene>
<dbReference type="Pfam" id="PF00440">
    <property type="entry name" value="TetR_N"/>
    <property type="match status" value="1"/>
</dbReference>
<dbReference type="GO" id="GO:0003700">
    <property type="term" value="F:DNA-binding transcription factor activity"/>
    <property type="evidence" value="ECO:0007669"/>
    <property type="project" value="TreeGrafter"/>
</dbReference>
<dbReference type="EMBL" id="BJWG01000004">
    <property type="protein sequence ID" value="GEL94542.1"/>
    <property type="molecule type" value="Genomic_DNA"/>
</dbReference>
<dbReference type="Pfam" id="PF13305">
    <property type="entry name" value="TetR_C_33"/>
    <property type="match status" value="1"/>
</dbReference>
<dbReference type="InterPro" id="IPR050109">
    <property type="entry name" value="HTH-type_TetR-like_transc_reg"/>
</dbReference>
<dbReference type="InterPro" id="IPR036271">
    <property type="entry name" value="Tet_transcr_reg_TetR-rel_C_sf"/>
</dbReference>
<evidence type="ECO:0000313" key="6">
    <source>
        <dbReference type="EMBL" id="GEL94542.1"/>
    </source>
</evidence>
<name>A0A511J974_9CELL</name>
<organism evidence="6 7">
    <name type="scientific">Cellulomonas composti</name>
    <dbReference type="NCBI Taxonomy" id="266130"/>
    <lineage>
        <taxon>Bacteria</taxon>
        <taxon>Bacillati</taxon>
        <taxon>Actinomycetota</taxon>
        <taxon>Actinomycetes</taxon>
        <taxon>Micrococcales</taxon>
        <taxon>Cellulomonadaceae</taxon>
        <taxon>Cellulomonas</taxon>
    </lineage>
</organism>
<dbReference type="SUPFAM" id="SSF46689">
    <property type="entry name" value="Homeodomain-like"/>
    <property type="match status" value="1"/>
</dbReference>
<feature type="domain" description="HTH tetR-type" evidence="5">
    <location>
        <begin position="15"/>
        <end position="75"/>
    </location>
</feature>
<evidence type="ECO:0000256" key="3">
    <source>
        <dbReference type="ARBA" id="ARBA00023163"/>
    </source>
</evidence>
<dbReference type="AlphaFoldDB" id="A0A511J974"/>
<dbReference type="Proteomes" id="UP000321720">
    <property type="component" value="Unassembled WGS sequence"/>
</dbReference>
<keyword evidence="1" id="KW-0805">Transcription regulation</keyword>
<evidence type="ECO:0000259" key="5">
    <source>
        <dbReference type="PROSITE" id="PS50977"/>
    </source>
</evidence>
<dbReference type="InterPro" id="IPR025996">
    <property type="entry name" value="MT1864/Rv1816-like_C"/>
</dbReference>
<dbReference type="PROSITE" id="PS50977">
    <property type="entry name" value="HTH_TETR_2"/>
    <property type="match status" value="1"/>
</dbReference>
<dbReference type="Gene3D" id="1.10.357.10">
    <property type="entry name" value="Tetracycline Repressor, domain 2"/>
    <property type="match status" value="1"/>
</dbReference>
<feature type="DNA-binding region" description="H-T-H motif" evidence="4">
    <location>
        <begin position="38"/>
        <end position="57"/>
    </location>
</feature>
<dbReference type="OrthoDB" id="3210322at2"/>
<protein>
    <submittedName>
        <fullName evidence="6">TetR family transcriptional regulator</fullName>
    </submittedName>
</protein>
<dbReference type="PANTHER" id="PTHR30055">
    <property type="entry name" value="HTH-TYPE TRANSCRIPTIONAL REGULATOR RUTR"/>
    <property type="match status" value="1"/>
</dbReference>
<keyword evidence="2 4" id="KW-0238">DNA-binding</keyword>
<evidence type="ECO:0000313" key="7">
    <source>
        <dbReference type="Proteomes" id="UP000321720"/>
    </source>
</evidence>
<comment type="caution">
    <text evidence="6">The sequence shown here is derived from an EMBL/GenBank/DDBJ whole genome shotgun (WGS) entry which is preliminary data.</text>
</comment>
<dbReference type="RefSeq" id="WP_146842234.1">
    <property type="nucleotide sequence ID" value="NZ_BJWG01000004.1"/>
</dbReference>
<dbReference type="SUPFAM" id="SSF48498">
    <property type="entry name" value="Tetracyclin repressor-like, C-terminal domain"/>
    <property type="match status" value="1"/>
</dbReference>
<reference evidence="6 7" key="1">
    <citation type="submission" date="2019-07" db="EMBL/GenBank/DDBJ databases">
        <title>Whole genome shotgun sequence of Cellulomonas composti NBRC 100758.</title>
        <authorList>
            <person name="Hosoyama A."/>
            <person name="Uohara A."/>
            <person name="Ohji S."/>
            <person name="Ichikawa N."/>
        </authorList>
    </citation>
    <scope>NUCLEOTIDE SEQUENCE [LARGE SCALE GENOMIC DNA]</scope>
    <source>
        <strain evidence="6 7">NBRC 100758</strain>
    </source>
</reference>
<evidence type="ECO:0000256" key="4">
    <source>
        <dbReference type="PROSITE-ProRule" id="PRU00335"/>
    </source>
</evidence>
<proteinExistence type="predicted"/>
<dbReference type="InterPro" id="IPR009057">
    <property type="entry name" value="Homeodomain-like_sf"/>
</dbReference>
<evidence type="ECO:0000256" key="2">
    <source>
        <dbReference type="ARBA" id="ARBA00023125"/>
    </source>
</evidence>
<accession>A0A511J974</accession>
<keyword evidence="3" id="KW-0804">Transcription</keyword>
<keyword evidence="7" id="KW-1185">Reference proteome</keyword>
<sequence length="254" mass="25995">MPATPPVSARERARASFTADLLAAARTRIAAEGAAELSLRAVARDLGVSSSAVYRYVDSRDALLTLLIIEAYDEVGTVVETAAASATAADPPADPGTTWLAVGRAFIGWAREHRHSFELVYGTPVPGYAAPPDTVVHATRVWAVLGATVAAAAQRGELGPAALDGVAHGLMSTEMIDAAVRLVGGPVAGPAVPRELVENLVVRTVPLFTTLLGATTAELFGHLHGMTDDHDALLDAVLAAAGASVGLRVPLGGG</sequence>
<dbReference type="GO" id="GO:0000976">
    <property type="term" value="F:transcription cis-regulatory region binding"/>
    <property type="evidence" value="ECO:0007669"/>
    <property type="project" value="TreeGrafter"/>
</dbReference>
<dbReference type="InterPro" id="IPR001647">
    <property type="entry name" value="HTH_TetR"/>
</dbReference>